<dbReference type="CDD" id="cd07207">
    <property type="entry name" value="Pat_ExoU_VipD_like"/>
    <property type="match status" value="1"/>
</dbReference>
<feature type="region of interest" description="Disordered" evidence="3">
    <location>
        <begin position="220"/>
        <end position="244"/>
    </location>
</feature>
<feature type="compositionally biased region" description="Basic and acidic residues" evidence="3">
    <location>
        <begin position="64"/>
        <end position="82"/>
    </location>
</feature>
<feature type="short sequence motif" description="GXGXXG" evidence="2">
    <location>
        <begin position="267"/>
        <end position="272"/>
    </location>
</feature>
<keyword evidence="2" id="KW-0442">Lipid degradation</keyword>
<dbReference type="Proteomes" id="UP001208570">
    <property type="component" value="Unassembled WGS sequence"/>
</dbReference>
<feature type="compositionally biased region" description="Basic and acidic residues" evidence="3">
    <location>
        <begin position="136"/>
        <end position="152"/>
    </location>
</feature>
<feature type="region of interest" description="Disordered" evidence="3">
    <location>
        <begin position="623"/>
        <end position="652"/>
    </location>
</feature>
<dbReference type="Pfam" id="PF01734">
    <property type="entry name" value="Patatin"/>
    <property type="match status" value="1"/>
</dbReference>
<evidence type="ECO:0000259" key="4">
    <source>
        <dbReference type="PROSITE" id="PS51635"/>
    </source>
</evidence>
<protein>
    <recommendedName>
        <fullName evidence="4">PNPLA domain-containing protein</fullName>
    </recommendedName>
</protein>
<dbReference type="InterPro" id="IPR002641">
    <property type="entry name" value="PNPLA_dom"/>
</dbReference>
<evidence type="ECO:0000313" key="5">
    <source>
        <dbReference type="EMBL" id="KAK2157558.1"/>
    </source>
</evidence>
<accession>A0AAD9JS22</accession>
<dbReference type="Gene3D" id="3.40.1090.10">
    <property type="entry name" value="Cytosolic phospholipase A2 catalytic domain"/>
    <property type="match status" value="2"/>
</dbReference>
<feature type="region of interest" description="Disordered" evidence="3">
    <location>
        <begin position="1"/>
        <end position="86"/>
    </location>
</feature>
<gene>
    <name evidence="5" type="ORF">LSH36_189g06121</name>
</gene>
<sequence>MGFKMDNAVYADNSKVSHQQEDPASDVGSAHNENPTHCTVLADNEDPTCCEGPTHNGNSTQDADSTHDKVPSHGTEHLHDGDSATCADPNHKMSPCTEDSKPYHVCGVQYLPEKCNEKSDQLKRTFRRMSIKRRSKSDGNLKSKLDARHDARTPAVEGTQGNRKLGNSNVCSLPEIVSMRTTQSYHESLGSPTDKGEDGINNVSQLTGVTDSNLEVDFSISLGDDVGDDDDNDDRSPVCKDSNENEVTNFDGRSNCQFPFENIVLSGGGSKGYAYIGALKALDDSGILSQIRRVGGSSAGAICGGLLAVGCSPQEIADTFFCNIKWLFHDQKCACCFSLPKIWKSYGINPGIRFQQIYGEQIAKKVKNPDITFLELYQNYGRELCIVVTNLTRMCSEYCHWTTTPDLPIRQAVRISMAFPVMYEPVKCNLFGQEHLYIDGGTLDQYPVHCFDGPLLELNHNLITGQKRVLNDRTLGLYVVAEEPIDYKIWSSFFDKELPYSPPYLPNTKLANELKAKPVIINGKPMMKHYSLENKMEMSITNFGHYCKASLSTVIVNQRRLHVKPEDIERTVAINCGYIGTNDYDLEPADREFMICCGYDHTQKFLEDYLKRRQMGNGFFGINRRQDVTHSPDGASLRGRATSTNSSKETEV</sequence>
<dbReference type="InterPro" id="IPR016035">
    <property type="entry name" value="Acyl_Trfase/lysoPLipase"/>
</dbReference>
<dbReference type="PANTHER" id="PTHR46394:SF1">
    <property type="entry name" value="PNPLA DOMAIN-CONTAINING PROTEIN"/>
    <property type="match status" value="1"/>
</dbReference>
<feature type="region of interest" description="Disordered" evidence="3">
    <location>
        <begin position="184"/>
        <end position="205"/>
    </location>
</feature>
<evidence type="ECO:0000313" key="6">
    <source>
        <dbReference type="Proteomes" id="UP001208570"/>
    </source>
</evidence>
<feature type="active site" description="Proton acceptor" evidence="2">
    <location>
        <position position="439"/>
    </location>
</feature>
<dbReference type="PROSITE" id="PS51635">
    <property type="entry name" value="PNPLA"/>
    <property type="match status" value="1"/>
</dbReference>
<evidence type="ECO:0000256" key="3">
    <source>
        <dbReference type="SAM" id="MobiDB-lite"/>
    </source>
</evidence>
<feature type="compositionally biased region" description="Polar residues" evidence="3">
    <location>
        <begin position="159"/>
        <end position="169"/>
    </location>
</feature>
<feature type="region of interest" description="Disordered" evidence="3">
    <location>
        <begin position="129"/>
        <end position="169"/>
    </location>
</feature>
<comment type="caution">
    <text evidence="5">The sequence shown here is derived from an EMBL/GenBank/DDBJ whole genome shotgun (WGS) entry which is preliminary data.</text>
</comment>
<dbReference type="GO" id="GO:0016787">
    <property type="term" value="F:hydrolase activity"/>
    <property type="evidence" value="ECO:0007669"/>
    <property type="project" value="UniProtKB-UniRule"/>
</dbReference>
<keyword evidence="6" id="KW-1185">Reference proteome</keyword>
<reference evidence="5" key="1">
    <citation type="journal article" date="2023" name="Mol. Biol. Evol.">
        <title>Third-Generation Sequencing Reveals the Adaptive Role of the Epigenome in Three Deep-Sea Polychaetes.</title>
        <authorList>
            <person name="Perez M."/>
            <person name="Aroh O."/>
            <person name="Sun Y."/>
            <person name="Lan Y."/>
            <person name="Juniper S.K."/>
            <person name="Young C.R."/>
            <person name="Angers B."/>
            <person name="Qian P.Y."/>
        </authorList>
    </citation>
    <scope>NUCLEOTIDE SEQUENCE</scope>
    <source>
        <strain evidence="5">P08H-3</strain>
    </source>
</reference>
<evidence type="ECO:0000256" key="2">
    <source>
        <dbReference type="PROSITE-ProRule" id="PRU01161"/>
    </source>
</evidence>
<feature type="active site" description="Nucleophile" evidence="2">
    <location>
        <position position="298"/>
    </location>
</feature>
<name>A0AAD9JS22_9ANNE</name>
<feature type="short sequence motif" description="GXSXG" evidence="2">
    <location>
        <begin position="296"/>
        <end position="300"/>
    </location>
</feature>
<organism evidence="5 6">
    <name type="scientific">Paralvinella palmiformis</name>
    <dbReference type="NCBI Taxonomy" id="53620"/>
    <lineage>
        <taxon>Eukaryota</taxon>
        <taxon>Metazoa</taxon>
        <taxon>Spiralia</taxon>
        <taxon>Lophotrochozoa</taxon>
        <taxon>Annelida</taxon>
        <taxon>Polychaeta</taxon>
        <taxon>Sedentaria</taxon>
        <taxon>Canalipalpata</taxon>
        <taxon>Terebellida</taxon>
        <taxon>Terebelliformia</taxon>
        <taxon>Alvinellidae</taxon>
        <taxon>Paralvinella</taxon>
    </lineage>
</organism>
<feature type="short sequence motif" description="DGA/G" evidence="2">
    <location>
        <begin position="439"/>
        <end position="441"/>
    </location>
</feature>
<dbReference type="InterPro" id="IPR052580">
    <property type="entry name" value="Lipid_Hydrolase"/>
</dbReference>
<dbReference type="PANTHER" id="PTHR46394">
    <property type="entry name" value="ANNEXIN"/>
    <property type="match status" value="1"/>
</dbReference>
<keyword evidence="2" id="KW-0378">Hydrolase</keyword>
<proteinExistence type="predicted"/>
<keyword evidence="1 2" id="KW-0443">Lipid metabolism</keyword>
<evidence type="ECO:0000256" key="1">
    <source>
        <dbReference type="ARBA" id="ARBA00023098"/>
    </source>
</evidence>
<dbReference type="SUPFAM" id="SSF52151">
    <property type="entry name" value="FabD/lysophospholipase-like"/>
    <property type="match status" value="1"/>
</dbReference>
<dbReference type="EMBL" id="JAODUP010000189">
    <property type="protein sequence ID" value="KAK2157558.1"/>
    <property type="molecule type" value="Genomic_DNA"/>
</dbReference>
<dbReference type="GO" id="GO:0016042">
    <property type="term" value="P:lipid catabolic process"/>
    <property type="evidence" value="ECO:0007669"/>
    <property type="project" value="UniProtKB-UniRule"/>
</dbReference>
<feature type="domain" description="PNPLA" evidence="4">
    <location>
        <begin position="263"/>
        <end position="452"/>
    </location>
</feature>
<feature type="compositionally biased region" description="Polar residues" evidence="3">
    <location>
        <begin position="641"/>
        <end position="652"/>
    </location>
</feature>
<dbReference type="AlphaFoldDB" id="A0AAD9JS22"/>
<feature type="compositionally biased region" description="Basic and acidic residues" evidence="3">
    <location>
        <begin position="234"/>
        <end position="243"/>
    </location>
</feature>